<evidence type="ECO:0000313" key="1">
    <source>
        <dbReference type="EMBL" id="TDR90293.1"/>
    </source>
</evidence>
<name>A0A4R7BXQ6_9HYPH</name>
<dbReference type="OrthoDB" id="7728307at2"/>
<keyword evidence="1" id="KW-0255">Endonuclease</keyword>
<reference evidence="1 2" key="1">
    <citation type="submission" date="2019-03" db="EMBL/GenBank/DDBJ databases">
        <title>Genomic Encyclopedia of Type Strains, Phase IV (KMG-IV): sequencing the most valuable type-strain genomes for metagenomic binning, comparative biology and taxonomic classification.</title>
        <authorList>
            <person name="Goeker M."/>
        </authorList>
    </citation>
    <scope>NUCLEOTIDE SEQUENCE [LARGE SCALE GENOMIC DNA]</scope>
    <source>
        <strain evidence="1 2">DSM 25903</strain>
    </source>
</reference>
<organism evidence="1 2">
    <name type="scientific">Enterovirga rhinocerotis</name>
    <dbReference type="NCBI Taxonomy" id="1339210"/>
    <lineage>
        <taxon>Bacteria</taxon>
        <taxon>Pseudomonadati</taxon>
        <taxon>Pseudomonadota</taxon>
        <taxon>Alphaproteobacteria</taxon>
        <taxon>Hyphomicrobiales</taxon>
        <taxon>Methylobacteriaceae</taxon>
        <taxon>Enterovirga</taxon>
    </lineage>
</organism>
<accession>A0A4R7BXQ6</accession>
<dbReference type="InterPro" id="IPR044930">
    <property type="entry name" value="Homing_endonuclease_His-Me"/>
</dbReference>
<keyword evidence="1" id="KW-0378">Hydrolase</keyword>
<gene>
    <name evidence="1" type="ORF">EV668_3139</name>
</gene>
<evidence type="ECO:0000313" key="2">
    <source>
        <dbReference type="Proteomes" id="UP000295122"/>
    </source>
</evidence>
<sequence>MASGRLCALDGCNKPSRARGYCNTHYRRLMRTGSACVRRKLHGDLLEWLRAHVDHSSDECLSWPFGRNTAGYGEVTYEGRIQHASRVMCILVHGPCPGEGSKVHAAHSCGRGQHGCVNPLHLRWATAQQNNIEKRAHGTLLCGERHTQAKLSVAQVLEIRDMARAKTISQREIGRLYGVSQRTIHSIHAGHNWKHILPGEV</sequence>
<dbReference type="Gene3D" id="3.90.75.10">
    <property type="entry name" value="Homing Intron 3 (I-ppo) Encoded Endonuclease, Chain A"/>
    <property type="match status" value="1"/>
</dbReference>
<dbReference type="InterPro" id="IPR044925">
    <property type="entry name" value="His-Me_finger_sf"/>
</dbReference>
<comment type="caution">
    <text evidence="1">The sequence shown here is derived from an EMBL/GenBank/DDBJ whole genome shotgun (WGS) entry which is preliminary data.</text>
</comment>
<dbReference type="SUPFAM" id="SSF54060">
    <property type="entry name" value="His-Me finger endonucleases"/>
    <property type="match status" value="1"/>
</dbReference>
<proteinExistence type="predicted"/>
<protein>
    <submittedName>
        <fullName evidence="1">HNH endonuclease</fullName>
    </submittedName>
</protein>
<keyword evidence="2" id="KW-1185">Reference proteome</keyword>
<keyword evidence="1" id="KW-0540">Nuclease</keyword>
<dbReference type="GO" id="GO:0004519">
    <property type="term" value="F:endonuclease activity"/>
    <property type="evidence" value="ECO:0007669"/>
    <property type="project" value="UniProtKB-KW"/>
</dbReference>
<dbReference type="Proteomes" id="UP000295122">
    <property type="component" value="Unassembled WGS sequence"/>
</dbReference>
<dbReference type="AlphaFoldDB" id="A0A4R7BXQ6"/>
<dbReference type="EMBL" id="SNZR01000013">
    <property type="protein sequence ID" value="TDR90293.1"/>
    <property type="molecule type" value="Genomic_DNA"/>
</dbReference>